<keyword evidence="6" id="KW-0808">Transferase</keyword>
<dbReference type="OrthoDB" id="440438at2759"/>
<keyword evidence="1" id="KW-0863">Zinc-finger</keyword>
<sequence length="1538" mass="174129">MFKYIGTLQCVHNILQEFSLTWQAIGTYKLSDLLQITHEGRQTDWGFGASAAIKALRWLQKTLQIPAWSTLHGPVVNSFLNPKIHERKEAIPLSLFIVTQWERRLLMKDCPLQDQVVLGGFLCMLWAGLRFSDGQRINLQSLSWCITALRGSCFQTKTTKSGQPWALQARGFLSRGDWSWTAQWLVALDTIWGPMHNAQTAGDFLLPMTLDTGFVQPMIPMSYSQALKWMRFMCTLPWKLSDTPMSANPNDYTLHSLKTTTLSWSNQLAQQGLVTEEQRHLQGHHRRGSMRLYSRDDTAGQLALQDTLITQVQSGYRFVTPLHRGSQQPIREPPVKLESFAKSYQEHRWAFFPFNNAVKDPLLKGQPTALATIDSGDEITVERSWSESFAPKLQANTVSKLKKQFLEDYPSEVLSPDTMPSSRLLSMAFQHHSKREYPWIPWRYRMSQSKMDDMVIYHKPKVPRIEGLQLHQLLLDEPPALDINNTGMGVNAIRNMMDIHNTAMALVGACHLQRLRAYSLRFMSFLTQRLDGDSGLRTPNVLEAQAADKQLWNLIHELVLDQGFTLDNALHEVTHLRADMASLLQPRAKVTSRPMGSTSSSASTTTAPKGKSKGKGKSKSIGKNTRGEAQGRPTWVTEATIQGKKQQLCMQFQSGRCQKGDLCKFGHFWAAPNCGEYSRLKLKPHGPPALRTPEFMQGLPGLTPAQLDRVQASYELMTRCVLCLELVYSAGSICNHPKDSHEPISGVRHADGTFKSRDTAEYPEPMCAAIANLIAPLCASDTGHQLTWTTVQQCIPVKGSCDFPVSYEDGGGLNSEPDWSRPHRATPDSLKQLRQDWVQLILHNGMLDKMQAFFRAHEAQPPFSAEDLAPFRHSMERFIQSHGMIADWSIRMDQPMHLEIMAAISRIMQDKDNSLFDMLRHGAPTGIQSDIPPSTIFPRAEDKADDSIPLSIHMTNWQSAESDLETTRDLVNQELEKGWIYEYHGTLADAQAEFGDKLAIGRLGLALSDHRPPRLVVDSSICGLNSRCSIPERTTLPSALDVMRVYPLRETQEQLVGFSLDIKSAHKLVVIRTEERGLLGFTLDNKIYFYKVAPFGATFSAYHWTRVGSFILRFFHHLLWWIHAGFLYVDDYLFLFPQSVALIMACELCIASQILNIPISWRKSEFGARIHWIGWQFEITSGYIALPLVKLEKLRNYITQMIRSSRTSKKALEKLVGLLNWVTQIFLLMRCWLPILYKDLFHVPASHFSIDPGHWRNVMACLDNDLKFTSAPTGTGIPVGSTLLAIRHQNVSSLSDLNNIYLSERRTWLRIRDMQSSKRCLSSDSIRILHMFSAWLQSLSLVKCLRPKQLWTGECAADACAHGDTCQIGGFIRFPSGTAVWFSETFSYAKFESMHIPVSKEMQKCIACFETLAQMAILFIFSRSSPGFRYPLRIPSLTDNTGAEAGGNKLFSMSSPMNLFLEKLTLLCTFSGMELDLSHISGERNEEADALSRWNESTPPPFQHLLQNRFPLTLEQLWHPETSVAVYPPETFLAWQLP</sequence>
<reference evidence="4" key="1">
    <citation type="submission" date="2022-10" db="EMBL/GenBank/DDBJ databases">
        <authorList>
            <person name="Chen Y."/>
            <person name="Dougan E. K."/>
            <person name="Chan C."/>
            <person name="Rhodes N."/>
            <person name="Thang M."/>
        </authorList>
    </citation>
    <scope>NUCLEOTIDE SEQUENCE</scope>
</reference>
<evidence type="ECO:0000313" key="7">
    <source>
        <dbReference type="Proteomes" id="UP001152797"/>
    </source>
</evidence>
<dbReference type="InterPro" id="IPR052055">
    <property type="entry name" value="Hepadnavirus_pol/RT"/>
</dbReference>
<evidence type="ECO:0000313" key="5">
    <source>
        <dbReference type="EMBL" id="CAL1137983.1"/>
    </source>
</evidence>
<dbReference type="Proteomes" id="UP001152797">
    <property type="component" value="Unassembled WGS sequence"/>
</dbReference>
<keyword evidence="6" id="KW-0548">Nucleotidyltransferase</keyword>
<evidence type="ECO:0000313" key="4">
    <source>
        <dbReference type="EMBL" id="CAI3984608.1"/>
    </source>
</evidence>
<gene>
    <name evidence="4" type="ORF">C1SCF055_LOCUS12133</name>
</gene>
<feature type="region of interest" description="Disordered" evidence="2">
    <location>
        <begin position="587"/>
        <end position="635"/>
    </location>
</feature>
<feature type="compositionally biased region" description="Low complexity" evidence="2">
    <location>
        <begin position="596"/>
        <end position="609"/>
    </location>
</feature>
<dbReference type="PANTHER" id="PTHR33050">
    <property type="entry name" value="REVERSE TRANSCRIPTASE DOMAIN-CONTAINING PROTEIN"/>
    <property type="match status" value="1"/>
</dbReference>
<keyword evidence="1" id="KW-0862">Zinc</keyword>
<evidence type="ECO:0000256" key="1">
    <source>
        <dbReference type="PROSITE-ProRule" id="PRU00723"/>
    </source>
</evidence>
<name>A0A9P1C5Q4_9DINO</name>
<dbReference type="PROSITE" id="PS50103">
    <property type="entry name" value="ZF_C3H1"/>
    <property type="match status" value="1"/>
</dbReference>
<reference evidence="5" key="2">
    <citation type="submission" date="2024-04" db="EMBL/GenBank/DDBJ databases">
        <authorList>
            <person name="Chen Y."/>
            <person name="Shah S."/>
            <person name="Dougan E. K."/>
            <person name="Thang M."/>
            <person name="Chan C."/>
        </authorList>
    </citation>
    <scope>NUCLEOTIDE SEQUENCE [LARGE SCALE GENOMIC DNA]</scope>
</reference>
<evidence type="ECO:0000259" key="3">
    <source>
        <dbReference type="PROSITE" id="PS50103"/>
    </source>
</evidence>
<proteinExistence type="predicted"/>
<dbReference type="EMBL" id="CAMXCT030000902">
    <property type="protein sequence ID" value="CAL4771920.1"/>
    <property type="molecule type" value="Genomic_DNA"/>
</dbReference>
<dbReference type="GO" id="GO:0003964">
    <property type="term" value="F:RNA-directed DNA polymerase activity"/>
    <property type="evidence" value="ECO:0007669"/>
    <property type="project" value="UniProtKB-KW"/>
</dbReference>
<feature type="domain" description="C3H1-type" evidence="3">
    <location>
        <begin position="643"/>
        <end position="670"/>
    </location>
</feature>
<comment type="caution">
    <text evidence="4">The sequence shown here is derived from an EMBL/GenBank/DDBJ whole genome shotgun (WGS) entry which is preliminary data.</text>
</comment>
<dbReference type="EMBL" id="CAMXCT020000902">
    <property type="protein sequence ID" value="CAL1137983.1"/>
    <property type="molecule type" value="Genomic_DNA"/>
</dbReference>
<dbReference type="SUPFAM" id="SSF56672">
    <property type="entry name" value="DNA/RNA polymerases"/>
    <property type="match status" value="1"/>
</dbReference>
<evidence type="ECO:0000313" key="6">
    <source>
        <dbReference type="EMBL" id="CAL4771920.1"/>
    </source>
</evidence>
<accession>A0A9P1C5Q4</accession>
<keyword evidence="6" id="KW-0695">RNA-directed DNA polymerase</keyword>
<keyword evidence="1" id="KW-0479">Metal-binding</keyword>
<keyword evidence="7" id="KW-1185">Reference proteome</keyword>
<organism evidence="4">
    <name type="scientific">Cladocopium goreaui</name>
    <dbReference type="NCBI Taxonomy" id="2562237"/>
    <lineage>
        <taxon>Eukaryota</taxon>
        <taxon>Sar</taxon>
        <taxon>Alveolata</taxon>
        <taxon>Dinophyceae</taxon>
        <taxon>Suessiales</taxon>
        <taxon>Symbiodiniaceae</taxon>
        <taxon>Cladocopium</taxon>
    </lineage>
</organism>
<dbReference type="GO" id="GO:0008270">
    <property type="term" value="F:zinc ion binding"/>
    <property type="evidence" value="ECO:0007669"/>
    <property type="project" value="UniProtKB-KW"/>
</dbReference>
<dbReference type="PANTHER" id="PTHR33050:SF7">
    <property type="entry name" value="RIBONUCLEASE H"/>
    <property type="match status" value="1"/>
</dbReference>
<dbReference type="InterPro" id="IPR000571">
    <property type="entry name" value="Znf_CCCH"/>
</dbReference>
<evidence type="ECO:0000256" key="2">
    <source>
        <dbReference type="SAM" id="MobiDB-lite"/>
    </source>
</evidence>
<dbReference type="InterPro" id="IPR043502">
    <property type="entry name" value="DNA/RNA_pol_sf"/>
</dbReference>
<feature type="compositionally biased region" description="Basic residues" evidence="2">
    <location>
        <begin position="610"/>
        <end position="620"/>
    </location>
</feature>
<dbReference type="EMBL" id="CAMXCT010000902">
    <property type="protein sequence ID" value="CAI3984608.1"/>
    <property type="molecule type" value="Genomic_DNA"/>
</dbReference>
<protein>
    <submittedName>
        <fullName evidence="6">Reverse transcriptase domain-containing protein</fullName>
    </submittedName>
</protein>
<feature type="zinc finger region" description="C3H1-type" evidence="1">
    <location>
        <begin position="643"/>
        <end position="670"/>
    </location>
</feature>